<dbReference type="SUPFAM" id="SSF54631">
    <property type="entry name" value="CBS-domain pair"/>
    <property type="match status" value="1"/>
</dbReference>
<feature type="transmembrane region" description="Helical" evidence="11">
    <location>
        <begin position="105"/>
        <end position="125"/>
    </location>
</feature>
<dbReference type="Proteomes" id="UP000249808">
    <property type="component" value="Unassembled WGS sequence"/>
</dbReference>
<dbReference type="Pfam" id="PF03471">
    <property type="entry name" value="CorC_HlyC"/>
    <property type="match status" value="1"/>
</dbReference>
<dbReference type="EMBL" id="PZJH01000001">
    <property type="protein sequence ID" value="RAK46079.1"/>
    <property type="molecule type" value="Genomic_DNA"/>
</dbReference>
<dbReference type="GO" id="GO:0050660">
    <property type="term" value="F:flavin adenine dinucleotide binding"/>
    <property type="evidence" value="ECO:0007669"/>
    <property type="project" value="InterPro"/>
</dbReference>
<keyword evidence="3" id="KW-1003">Cell membrane</keyword>
<dbReference type="CDD" id="cd04590">
    <property type="entry name" value="CBS_pair_CorC_HlyC_assoc"/>
    <property type="match status" value="1"/>
</dbReference>
<evidence type="ECO:0000256" key="11">
    <source>
        <dbReference type="SAM" id="Phobius"/>
    </source>
</evidence>
<accession>A0A327ZV36</accession>
<dbReference type="InterPro" id="IPR036318">
    <property type="entry name" value="FAD-bd_PCMH-like_sf"/>
</dbReference>
<dbReference type="Gene3D" id="3.10.580.10">
    <property type="entry name" value="CBS-domain"/>
    <property type="match status" value="1"/>
</dbReference>
<dbReference type="InterPro" id="IPR051676">
    <property type="entry name" value="UPF0053_domain"/>
</dbReference>
<dbReference type="PANTHER" id="PTHR43099:SF2">
    <property type="entry name" value="UPF0053 PROTEIN YRKA"/>
    <property type="match status" value="1"/>
</dbReference>
<evidence type="ECO:0000256" key="5">
    <source>
        <dbReference type="ARBA" id="ARBA00022737"/>
    </source>
</evidence>
<evidence type="ECO:0000256" key="1">
    <source>
        <dbReference type="ARBA" id="ARBA00004651"/>
    </source>
</evidence>
<feature type="domain" description="CBS" evidence="12">
    <location>
        <begin position="287"/>
        <end position="344"/>
    </location>
</feature>
<evidence type="ECO:0000256" key="2">
    <source>
        <dbReference type="ARBA" id="ARBA00006337"/>
    </source>
</evidence>
<evidence type="ECO:0000256" key="6">
    <source>
        <dbReference type="ARBA" id="ARBA00022989"/>
    </source>
</evidence>
<dbReference type="SMART" id="SM01091">
    <property type="entry name" value="CorC_HlyC"/>
    <property type="match status" value="1"/>
</dbReference>
<feature type="transmembrane region" description="Helical" evidence="11">
    <location>
        <begin position="137"/>
        <end position="157"/>
    </location>
</feature>
<keyword evidence="6 10" id="KW-1133">Transmembrane helix</keyword>
<dbReference type="InterPro" id="IPR016169">
    <property type="entry name" value="FAD-bd_PCMH_sub2"/>
</dbReference>
<keyword evidence="8 10" id="KW-0472">Membrane</keyword>
<evidence type="ECO:0000256" key="9">
    <source>
        <dbReference type="PROSITE-ProRule" id="PRU00703"/>
    </source>
</evidence>
<dbReference type="PROSITE" id="PS51846">
    <property type="entry name" value="CNNM"/>
    <property type="match status" value="1"/>
</dbReference>
<keyword evidence="7 9" id="KW-0129">CBS domain</keyword>
<feature type="transmembrane region" description="Helical" evidence="11">
    <location>
        <begin position="6"/>
        <end position="30"/>
    </location>
</feature>
<evidence type="ECO:0000259" key="12">
    <source>
        <dbReference type="PROSITE" id="PS51371"/>
    </source>
</evidence>
<dbReference type="InterPro" id="IPR044751">
    <property type="entry name" value="Ion_transp-like_CBS"/>
</dbReference>
<dbReference type="RefSeq" id="WP_111714249.1">
    <property type="nucleotide sequence ID" value="NZ_JAKREG010000002.1"/>
</dbReference>
<keyword evidence="5" id="KW-0677">Repeat</keyword>
<dbReference type="InterPro" id="IPR005170">
    <property type="entry name" value="Transptr-assoc_dom"/>
</dbReference>
<reference evidence="14 15" key="1">
    <citation type="journal article" date="2018" name="Front. Microbiol.">
        <title>Description and Comparative Genomics of Macrococcus caseolyticus subsp. hominis subsp. nov., Macrococcus goetzii sp. nov., Macrococcus epidermidis sp. nov., and Macrococcus bohemicus sp. nov., Novel Macrococci From Human Clinical Material With Virulence Potential and Suspected Uptake of Foreign DNA by Natural Transformation.</title>
        <authorList>
            <person name="Maslanova I."/>
            <person name="Wertheimer Z."/>
            <person name="Sedlacek I."/>
            <person name="Svec P."/>
            <person name="Indrakova A."/>
            <person name="Kovarovic V."/>
            <person name="Schumann P."/>
            <person name="Sproer C."/>
            <person name="Kralova S."/>
            <person name="Sedo O."/>
            <person name="Kristofova L."/>
            <person name="Vrbovska V."/>
            <person name="Fuzik T."/>
            <person name="Petras P."/>
            <person name="Zdrahal Z."/>
            <person name="Ruzickova V."/>
            <person name="Doskar J."/>
            <person name="Pantucek R."/>
        </authorList>
    </citation>
    <scope>NUCLEOTIDE SEQUENCE [LARGE SCALE GENOMIC DNA]</scope>
    <source>
        <strain evidence="14 15">01/688</strain>
    </source>
</reference>
<keyword evidence="4 10" id="KW-0812">Transmembrane</keyword>
<evidence type="ECO:0000256" key="10">
    <source>
        <dbReference type="PROSITE-ProRule" id="PRU01193"/>
    </source>
</evidence>
<evidence type="ECO:0000313" key="15">
    <source>
        <dbReference type="Proteomes" id="UP000249808"/>
    </source>
</evidence>
<proteinExistence type="inferred from homology"/>
<evidence type="ECO:0000256" key="4">
    <source>
        <dbReference type="ARBA" id="ARBA00022692"/>
    </source>
</evidence>
<comment type="subcellular location">
    <subcellularLocation>
        <location evidence="1">Cell membrane</location>
        <topology evidence="1">Multi-pass membrane protein</topology>
    </subcellularLocation>
</comment>
<protein>
    <submittedName>
        <fullName evidence="14">Transporter associated domain protein</fullName>
    </submittedName>
</protein>
<feature type="transmembrane region" description="Helical" evidence="11">
    <location>
        <begin position="60"/>
        <end position="80"/>
    </location>
</feature>
<evidence type="ECO:0000256" key="7">
    <source>
        <dbReference type="ARBA" id="ARBA00023122"/>
    </source>
</evidence>
<feature type="domain" description="CBS" evidence="12">
    <location>
        <begin position="222"/>
        <end position="282"/>
    </location>
</feature>
<dbReference type="SUPFAM" id="SSF56176">
    <property type="entry name" value="FAD-binding/transporter-associated domain-like"/>
    <property type="match status" value="1"/>
</dbReference>
<comment type="caution">
    <text evidence="14">The sequence shown here is derived from an EMBL/GenBank/DDBJ whole genome shotgun (WGS) entry which is preliminary data.</text>
</comment>
<gene>
    <name evidence="14" type="ORF">BHU61_01130</name>
</gene>
<dbReference type="Gene3D" id="3.30.465.10">
    <property type="match status" value="1"/>
</dbReference>
<comment type="similarity">
    <text evidence="2">Belongs to the UPF0053 family.</text>
</comment>
<evidence type="ECO:0000259" key="13">
    <source>
        <dbReference type="PROSITE" id="PS51846"/>
    </source>
</evidence>
<keyword evidence="15" id="KW-1185">Reference proteome</keyword>
<dbReference type="InterPro" id="IPR002550">
    <property type="entry name" value="CNNM"/>
</dbReference>
<dbReference type="PANTHER" id="PTHR43099">
    <property type="entry name" value="UPF0053 PROTEIN YRKA"/>
    <property type="match status" value="1"/>
</dbReference>
<dbReference type="Pfam" id="PF00571">
    <property type="entry name" value="CBS"/>
    <property type="match status" value="2"/>
</dbReference>
<evidence type="ECO:0000313" key="14">
    <source>
        <dbReference type="EMBL" id="RAK46079.1"/>
    </source>
</evidence>
<evidence type="ECO:0000256" key="8">
    <source>
        <dbReference type="ARBA" id="ARBA00023136"/>
    </source>
</evidence>
<name>A0A327ZV36_9STAP</name>
<dbReference type="FunFam" id="3.10.580.10:FF:000002">
    <property type="entry name" value="Magnesium/cobalt efflux protein CorC"/>
    <property type="match status" value="1"/>
</dbReference>
<dbReference type="AlphaFoldDB" id="A0A327ZV36"/>
<feature type="domain" description="CNNM transmembrane" evidence="13">
    <location>
        <begin position="1"/>
        <end position="203"/>
    </location>
</feature>
<dbReference type="PROSITE" id="PS51371">
    <property type="entry name" value="CBS"/>
    <property type="match status" value="2"/>
</dbReference>
<evidence type="ECO:0000256" key="3">
    <source>
        <dbReference type="ARBA" id="ARBA00022475"/>
    </source>
</evidence>
<dbReference type="InterPro" id="IPR046342">
    <property type="entry name" value="CBS_dom_sf"/>
</dbReference>
<organism evidence="14 15">
    <name type="scientific">Macrococcus epidermidis</name>
    <dbReference type="NCBI Taxonomy" id="1902580"/>
    <lineage>
        <taxon>Bacteria</taxon>
        <taxon>Bacillati</taxon>
        <taxon>Bacillota</taxon>
        <taxon>Bacilli</taxon>
        <taxon>Bacillales</taxon>
        <taxon>Staphylococcaceae</taxon>
        <taxon>Macrococcus</taxon>
    </lineage>
</organism>
<dbReference type="GO" id="GO:0005886">
    <property type="term" value="C:plasma membrane"/>
    <property type="evidence" value="ECO:0007669"/>
    <property type="project" value="UniProtKB-SubCell"/>
</dbReference>
<sequence length="448" mass="51000">MDIHTISSLLLFALLILLTALFVGSEFSLVKVRTSRIDQLVSEGNSAAKIVQHMVHHLDYYLSACQLGITVTALGLGWIGESTFESLIHPVLHLLHIPTDMSKPLTVFLSFFIVTFIHVVIGELAPKSLAIQYAEKMTLAFARPLYFFGIIMKPLIYSMNGTARLILRIFGVQPADHEQAMSEEELKIIMTQSYQSGEINHTELAYMQNIFSFDERLAKDIMVPRTQMITLTQPFNIDELLEVINEHQFTRYPISEDGDKDHIIGFINVKEFLTKYASGDPVRIKDHIHDLPLIHEVTRISDALIKMQRERVHIALVIDEYGGTAGILTMEDILEEIVGEIRDEFDEDEVNDIIKTGDNTYQINGRVLLDDIEEKFGIVFEDSEDIDTIGGWMQAQNPDIDKDDYVDTKYDKWVVLDAENHQIKSVALHKEFNASRSVTEEDEDVIDE</sequence>
<dbReference type="Pfam" id="PF01595">
    <property type="entry name" value="CNNM"/>
    <property type="match status" value="1"/>
</dbReference>
<dbReference type="InterPro" id="IPR000644">
    <property type="entry name" value="CBS_dom"/>
</dbReference>